<dbReference type="GO" id="GO:0003700">
    <property type="term" value="F:DNA-binding transcription factor activity"/>
    <property type="evidence" value="ECO:0007669"/>
    <property type="project" value="InterPro"/>
</dbReference>
<evidence type="ECO:0000313" key="2">
    <source>
        <dbReference type="EMBL" id="NMO13683.1"/>
    </source>
</evidence>
<name>A0A848LAG6_9BACT</name>
<dbReference type="Pfam" id="PF12802">
    <property type="entry name" value="MarR_2"/>
    <property type="match status" value="1"/>
</dbReference>
<dbReference type="RefSeq" id="WP_169342964.1">
    <property type="nucleotide sequence ID" value="NZ_JABBJJ010000006.1"/>
</dbReference>
<evidence type="ECO:0000259" key="1">
    <source>
        <dbReference type="PROSITE" id="PS50995"/>
    </source>
</evidence>
<gene>
    <name evidence="2" type="ORF">HG543_02230</name>
</gene>
<dbReference type="InterPro" id="IPR036388">
    <property type="entry name" value="WH-like_DNA-bd_sf"/>
</dbReference>
<dbReference type="PANTHER" id="PTHR33164:SF43">
    <property type="entry name" value="HTH-TYPE TRANSCRIPTIONAL REPRESSOR YETL"/>
    <property type="match status" value="1"/>
</dbReference>
<dbReference type="InterPro" id="IPR036390">
    <property type="entry name" value="WH_DNA-bd_sf"/>
</dbReference>
<dbReference type="Proteomes" id="UP000518300">
    <property type="component" value="Unassembled WGS sequence"/>
</dbReference>
<dbReference type="PROSITE" id="PS50995">
    <property type="entry name" value="HTH_MARR_2"/>
    <property type="match status" value="1"/>
</dbReference>
<sequence>MNKPTAAGELFTELVLEVFRVNGLALEAGDQLSEPVGLSSARWQVLGVVDHEPAPVANVARIMGLTRQSVQQTADALERDGFVEYLPNPHHRRAKLIALTPRGREALRKVEARHAAWANALGTEVDLKNLRAAVSGLRQVRERLEAHASASAHDARTGGPHDG</sequence>
<dbReference type="PANTHER" id="PTHR33164">
    <property type="entry name" value="TRANSCRIPTIONAL REGULATOR, MARR FAMILY"/>
    <property type="match status" value="1"/>
</dbReference>
<accession>A0A848LAG6</accession>
<keyword evidence="3" id="KW-1185">Reference proteome</keyword>
<dbReference type="AlphaFoldDB" id="A0A848LAG6"/>
<organism evidence="2 3">
    <name type="scientific">Pyxidicoccus fallax</name>
    <dbReference type="NCBI Taxonomy" id="394095"/>
    <lineage>
        <taxon>Bacteria</taxon>
        <taxon>Pseudomonadati</taxon>
        <taxon>Myxococcota</taxon>
        <taxon>Myxococcia</taxon>
        <taxon>Myxococcales</taxon>
        <taxon>Cystobacterineae</taxon>
        <taxon>Myxococcaceae</taxon>
        <taxon>Pyxidicoccus</taxon>
    </lineage>
</organism>
<dbReference type="EMBL" id="JABBJJ010000006">
    <property type="protein sequence ID" value="NMO13683.1"/>
    <property type="molecule type" value="Genomic_DNA"/>
</dbReference>
<protein>
    <submittedName>
        <fullName evidence="2">MarR family transcriptional regulator</fullName>
    </submittedName>
</protein>
<comment type="caution">
    <text evidence="2">The sequence shown here is derived from an EMBL/GenBank/DDBJ whole genome shotgun (WGS) entry which is preliminary data.</text>
</comment>
<dbReference type="SMART" id="SM00347">
    <property type="entry name" value="HTH_MARR"/>
    <property type="match status" value="1"/>
</dbReference>
<dbReference type="InterPro" id="IPR000835">
    <property type="entry name" value="HTH_MarR-typ"/>
</dbReference>
<dbReference type="Gene3D" id="1.10.10.10">
    <property type="entry name" value="Winged helix-like DNA-binding domain superfamily/Winged helix DNA-binding domain"/>
    <property type="match status" value="1"/>
</dbReference>
<evidence type="ECO:0000313" key="3">
    <source>
        <dbReference type="Proteomes" id="UP000518300"/>
    </source>
</evidence>
<reference evidence="2 3" key="1">
    <citation type="submission" date="2020-04" db="EMBL/GenBank/DDBJ databases">
        <title>Draft genome of Pyxidicoccus fallax type strain.</title>
        <authorList>
            <person name="Whitworth D.E."/>
        </authorList>
    </citation>
    <scope>NUCLEOTIDE SEQUENCE [LARGE SCALE GENOMIC DNA]</scope>
    <source>
        <strain evidence="2 3">DSM 14698</strain>
    </source>
</reference>
<feature type="domain" description="HTH marR-type" evidence="1">
    <location>
        <begin position="7"/>
        <end position="146"/>
    </location>
</feature>
<dbReference type="GO" id="GO:0006950">
    <property type="term" value="P:response to stress"/>
    <property type="evidence" value="ECO:0007669"/>
    <property type="project" value="TreeGrafter"/>
</dbReference>
<dbReference type="SUPFAM" id="SSF46785">
    <property type="entry name" value="Winged helix' DNA-binding domain"/>
    <property type="match status" value="1"/>
</dbReference>
<dbReference type="InterPro" id="IPR039422">
    <property type="entry name" value="MarR/SlyA-like"/>
</dbReference>
<proteinExistence type="predicted"/>